<proteinExistence type="predicted"/>
<evidence type="ECO:0000256" key="7">
    <source>
        <dbReference type="SAM" id="Phobius"/>
    </source>
</evidence>
<dbReference type="AlphaFoldDB" id="A0A438GL81"/>
<keyword evidence="6 10" id="KW-0695">RNA-directed DNA polymerase</keyword>
<dbReference type="InterPro" id="IPR053134">
    <property type="entry name" value="RNA-dir_DNA_polymerase"/>
</dbReference>
<keyword evidence="1" id="KW-0808">Transferase</keyword>
<dbReference type="PANTHER" id="PTHR24559:SF436">
    <property type="entry name" value="RNA-DIRECTED DNA POLYMERASE HOMOLOG"/>
    <property type="match status" value="1"/>
</dbReference>
<dbReference type="InterPro" id="IPR000477">
    <property type="entry name" value="RT_dom"/>
</dbReference>
<dbReference type="InterPro" id="IPR043502">
    <property type="entry name" value="DNA/RNA_pol_sf"/>
</dbReference>
<evidence type="ECO:0000256" key="5">
    <source>
        <dbReference type="ARBA" id="ARBA00022801"/>
    </source>
</evidence>
<dbReference type="SUPFAM" id="SSF56672">
    <property type="entry name" value="DNA/RNA polymerases"/>
    <property type="match status" value="1"/>
</dbReference>
<feature type="domain" description="Reverse transcriptase RNase H-like" evidence="9">
    <location>
        <begin position="166"/>
        <end position="204"/>
    </location>
</feature>
<dbReference type="InterPro" id="IPR043128">
    <property type="entry name" value="Rev_trsase/Diguanyl_cyclase"/>
</dbReference>
<dbReference type="Gene3D" id="3.30.70.270">
    <property type="match status" value="1"/>
</dbReference>
<feature type="domain" description="Reverse transcriptase" evidence="8">
    <location>
        <begin position="94"/>
        <end position="155"/>
    </location>
</feature>
<evidence type="ECO:0000313" key="11">
    <source>
        <dbReference type="Proteomes" id="UP000288805"/>
    </source>
</evidence>
<keyword evidence="5" id="KW-0378">Hydrolase</keyword>
<dbReference type="EMBL" id="QGNW01000403">
    <property type="protein sequence ID" value="RVW72976.1"/>
    <property type="molecule type" value="Genomic_DNA"/>
</dbReference>
<dbReference type="PANTHER" id="PTHR24559">
    <property type="entry name" value="TRANSPOSON TY3-I GAG-POL POLYPROTEIN"/>
    <property type="match status" value="1"/>
</dbReference>
<dbReference type="CDD" id="cd01647">
    <property type="entry name" value="RT_LTR"/>
    <property type="match status" value="1"/>
</dbReference>
<keyword evidence="4" id="KW-0255">Endonuclease</keyword>
<keyword evidence="3" id="KW-0540">Nuclease</keyword>
<gene>
    <name evidence="10" type="primary">RRPO_80</name>
    <name evidence="10" type="ORF">CK203_053095</name>
</gene>
<evidence type="ECO:0000256" key="6">
    <source>
        <dbReference type="ARBA" id="ARBA00022918"/>
    </source>
</evidence>
<evidence type="ECO:0000313" key="10">
    <source>
        <dbReference type="EMBL" id="RVW72976.1"/>
    </source>
</evidence>
<dbReference type="GO" id="GO:0003964">
    <property type="term" value="F:RNA-directed DNA polymerase activity"/>
    <property type="evidence" value="ECO:0007669"/>
    <property type="project" value="UniProtKB-KW"/>
</dbReference>
<keyword evidence="7" id="KW-0812">Transmembrane</keyword>
<dbReference type="Pfam" id="PF17917">
    <property type="entry name" value="RT_RNaseH"/>
    <property type="match status" value="1"/>
</dbReference>
<evidence type="ECO:0000256" key="1">
    <source>
        <dbReference type="ARBA" id="ARBA00022679"/>
    </source>
</evidence>
<organism evidence="10 11">
    <name type="scientific">Vitis vinifera</name>
    <name type="common">Grape</name>
    <dbReference type="NCBI Taxonomy" id="29760"/>
    <lineage>
        <taxon>Eukaryota</taxon>
        <taxon>Viridiplantae</taxon>
        <taxon>Streptophyta</taxon>
        <taxon>Embryophyta</taxon>
        <taxon>Tracheophyta</taxon>
        <taxon>Spermatophyta</taxon>
        <taxon>Magnoliopsida</taxon>
        <taxon>eudicotyledons</taxon>
        <taxon>Gunneridae</taxon>
        <taxon>Pentapetalae</taxon>
        <taxon>rosids</taxon>
        <taxon>Vitales</taxon>
        <taxon>Vitaceae</taxon>
        <taxon>Viteae</taxon>
        <taxon>Vitis</taxon>
    </lineage>
</organism>
<keyword evidence="2" id="KW-0548">Nucleotidyltransferase</keyword>
<dbReference type="Proteomes" id="UP000288805">
    <property type="component" value="Unassembled WGS sequence"/>
</dbReference>
<sequence>MDDFRVILGMAFLGKVKVVPLLILSLMAIMEEDTPCVVPMVTEGTPKILLLLIMLENKGLKKKQGEVLYETWLEVRLLPSKECGRDELKTTYVTRYRSYEFLVMPFGLTNAATTFCMLMNKIFHPYLDKFIVVYLDDIIVYNNTLEEHVEHLRKVVMEEPMLALLDHTKVFEVHTDAFGYAIGRVLVQDKHLIAFESRKLNDTRR</sequence>
<name>A0A438GL81_VITVI</name>
<keyword evidence="7" id="KW-1133">Transmembrane helix</keyword>
<dbReference type="InterPro" id="IPR041373">
    <property type="entry name" value="RT_RNaseH"/>
</dbReference>
<accession>A0A438GL81</accession>
<evidence type="ECO:0000256" key="2">
    <source>
        <dbReference type="ARBA" id="ARBA00022695"/>
    </source>
</evidence>
<protein>
    <submittedName>
        <fullName evidence="10">RNA-directed DNA polymerase-like</fullName>
    </submittedName>
</protein>
<comment type="caution">
    <text evidence="10">The sequence shown here is derived from an EMBL/GenBank/DDBJ whole genome shotgun (WGS) entry which is preliminary data.</text>
</comment>
<evidence type="ECO:0000259" key="9">
    <source>
        <dbReference type="Pfam" id="PF17917"/>
    </source>
</evidence>
<keyword evidence="7" id="KW-0472">Membrane</keyword>
<evidence type="ECO:0000256" key="3">
    <source>
        <dbReference type="ARBA" id="ARBA00022722"/>
    </source>
</evidence>
<feature type="transmembrane region" description="Helical" evidence="7">
    <location>
        <begin position="7"/>
        <end position="30"/>
    </location>
</feature>
<evidence type="ECO:0000256" key="4">
    <source>
        <dbReference type="ARBA" id="ARBA00022759"/>
    </source>
</evidence>
<evidence type="ECO:0000259" key="8">
    <source>
        <dbReference type="Pfam" id="PF00078"/>
    </source>
</evidence>
<reference evidence="10 11" key="1">
    <citation type="journal article" date="2018" name="PLoS Genet.">
        <title>Population sequencing reveals clonal diversity and ancestral inbreeding in the grapevine cultivar Chardonnay.</title>
        <authorList>
            <person name="Roach M.J."/>
            <person name="Johnson D.L."/>
            <person name="Bohlmann J."/>
            <person name="van Vuuren H.J."/>
            <person name="Jones S.J."/>
            <person name="Pretorius I.S."/>
            <person name="Schmidt S.A."/>
            <person name="Borneman A.R."/>
        </authorList>
    </citation>
    <scope>NUCLEOTIDE SEQUENCE [LARGE SCALE GENOMIC DNA]</scope>
    <source>
        <strain evidence="11">cv. Chardonnay</strain>
        <tissue evidence="10">Leaf</tissue>
    </source>
</reference>
<dbReference type="Pfam" id="PF00078">
    <property type="entry name" value="RVT_1"/>
    <property type="match status" value="1"/>
</dbReference>